<dbReference type="InterPro" id="IPR050361">
    <property type="entry name" value="MPP/UQCRC_Complex"/>
</dbReference>
<reference evidence="4 5" key="2">
    <citation type="submission" date="2015-07" db="EMBL/GenBank/DDBJ databases">
        <title>Genome sequence of Levilinea saccharolytica DSM 16555.</title>
        <authorList>
            <person name="Hemp J."/>
            <person name="Ward L.M."/>
            <person name="Pace L.A."/>
            <person name="Fischer W.W."/>
        </authorList>
    </citation>
    <scope>NUCLEOTIDE SEQUENCE [LARGE SCALE GENOMIC DNA]</scope>
    <source>
        <strain evidence="4 5">KIBI-1</strain>
    </source>
</reference>
<proteinExistence type="predicted"/>
<organism evidence="3">
    <name type="scientific">Levilinea saccharolytica</name>
    <dbReference type="NCBI Taxonomy" id="229921"/>
    <lineage>
        <taxon>Bacteria</taxon>
        <taxon>Bacillati</taxon>
        <taxon>Chloroflexota</taxon>
        <taxon>Anaerolineae</taxon>
        <taxon>Anaerolineales</taxon>
        <taxon>Anaerolineaceae</taxon>
        <taxon>Levilinea</taxon>
    </lineage>
</organism>
<dbReference type="SUPFAM" id="SSF63411">
    <property type="entry name" value="LuxS/MPP-like metallohydrolase"/>
    <property type="match status" value="2"/>
</dbReference>
<dbReference type="Proteomes" id="UP000050501">
    <property type="component" value="Unassembled WGS sequence"/>
</dbReference>
<evidence type="ECO:0000259" key="1">
    <source>
        <dbReference type="Pfam" id="PF00675"/>
    </source>
</evidence>
<feature type="domain" description="Peptidase M16 C-terminal" evidence="2">
    <location>
        <begin position="176"/>
        <end position="353"/>
    </location>
</feature>
<feature type="domain" description="Peptidase M16 N-terminal" evidence="1">
    <location>
        <begin position="25"/>
        <end position="132"/>
    </location>
</feature>
<dbReference type="Pfam" id="PF00675">
    <property type="entry name" value="Peptidase_M16"/>
    <property type="match status" value="1"/>
</dbReference>
<dbReference type="InterPro" id="IPR011765">
    <property type="entry name" value="Pept_M16_N"/>
</dbReference>
<evidence type="ECO:0000259" key="2">
    <source>
        <dbReference type="Pfam" id="PF05193"/>
    </source>
</evidence>
<dbReference type="Pfam" id="PF05193">
    <property type="entry name" value="Peptidase_M16_C"/>
    <property type="match status" value="1"/>
</dbReference>
<evidence type="ECO:0000313" key="3">
    <source>
        <dbReference type="EMBL" id="GAP19763.1"/>
    </source>
</evidence>
<gene>
    <name evidence="4" type="ORF">ADN01_04370</name>
    <name evidence="3" type="ORF">LSAC_03675</name>
</gene>
<dbReference type="OrthoDB" id="9762085at2"/>
<dbReference type="Gene3D" id="3.30.830.10">
    <property type="entry name" value="Metalloenzyme, LuxS/M16 peptidase-like"/>
    <property type="match status" value="2"/>
</dbReference>
<dbReference type="InterPro" id="IPR007863">
    <property type="entry name" value="Peptidase_M16_C"/>
</dbReference>
<dbReference type="InterPro" id="IPR011249">
    <property type="entry name" value="Metalloenz_LuxS/M16"/>
</dbReference>
<dbReference type="PANTHER" id="PTHR11851">
    <property type="entry name" value="METALLOPROTEASE"/>
    <property type="match status" value="1"/>
</dbReference>
<dbReference type="AlphaFoldDB" id="A0A0M9U3G4"/>
<dbReference type="RefSeq" id="WP_062420013.1">
    <property type="nucleotide sequence ID" value="NZ_BBXZ01000192.1"/>
</dbReference>
<sequence length="432" mass="46821">MNPSTLPGPDNVTRVTLDNGITVLARAQTHSPSVVLSGYIQCGSQNDPLERLGLAHFTASALMRGTERFGFHDIFEQLESAGAALGFGASVHTTAFGGRALAEDLPMLLDLLSQCLRAPQFPPEWVERLRAQFTAGLKLRAENTASMASLTFDELVFEGHPYGRPEDGYLETIQEIQRDDLAHFHRQYYQPRGMVVAVVGGISPQQAVESVQAALGDWQPAEIPAPPPTQPIQPPQQMQCRHIFIPGKTQLDLVMGGLGPQRASPHYLPASLGNNILGQFGMMGRIGGVVREQAGLAYAASTSLNAWIESGSWEVSAGLNPAHLRQAVDLILAELGRFVREPVSPQELADSQANFIGRLPLSLESNSGVANALLNLERFQLGLDYYQRFPDAVRAVTPEQILAAAQHYLDPQRLIIVTAGPQPAADWSQGIC</sequence>
<keyword evidence="5" id="KW-1185">Reference proteome</keyword>
<dbReference type="PANTHER" id="PTHR11851:SF224">
    <property type="entry name" value="PROCESSING PROTEASE"/>
    <property type="match status" value="1"/>
</dbReference>
<dbReference type="GO" id="GO:0046872">
    <property type="term" value="F:metal ion binding"/>
    <property type="evidence" value="ECO:0007669"/>
    <property type="project" value="InterPro"/>
</dbReference>
<evidence type="ECO:0000313" key="4">
    <source>
        <dbReference type="EMBL" id="KPL87410.1"/>
    </source>
</evidence>
<dbReference type="EMBL" id="LGCM01000019">
    <property type="protein sequence ID" value="KPL87410.1"/>
    <property type="molecule type" value="Genomic_DNA"/>
</dbReference>
<accession>A0A0M9U3G4</accession>
<dbReference type="EMBL" id="DF967975">
    <property type="protein sequence ID" value="GAP19763.1"/>
    <property type="molecule type" value="Genomic_DNA"/>
</dbReference>
<name>A0A0M9U3G4_9CHLR</name>
<dbReference type="STRING" id="229921.ADN01_04370"/>
<reference evidence="3" key="1">
    <citation type="journal article" date="2015" name="Genome Announc.">
        <title>Draft Genome Sequences of Anaerolinea thermolimosa IMO-1, Bellilinea caldifistulae GOMI-1, Leptolinea tardivitalis YMTK-2, Levilinea saccharolytica KIBI-1, Longilinea arvoryzae KOME-1, Previously Described as Members of the Class Anaerolineae (Chloroflexi).</title>
        <authorList>
            <person name="Matsuura N."/>
            <person name="Tourlousse M.D."/>
            <person name="Ohashi A."/>
            <person name="Hugenholtz P."/>
            <person name="Sekiguchi Y."/>
        </authorList>
    </citation>
    <scope>NUCLEOTIDE SEQUENCE</scope>
    <source>
        <strain evidence="3">KIBI-1</strain>
    </source>
</reference>
<protein>
    <submittedName>
        <fullName evidence="3">Predicted Zn-dependent peptidases</fullName>
    </submittedName>
</protein>
<evidence type="ECO:0000313" key="5">
    <source>
        <dbReference type="Proteomes" id="UP000050501"/>
    </source>
</evidence>